<keyword evidence="2" id="KW-1185">Reference proteome</keyword>
<name>V2Q9I1_9BACT</name>
<reference evidence="1" key="2">
    <citation type="submission" date="2022-05" db="EMBL/GenBank/DDBJ databases">
        <authorList>
            <person name="Proctor A.L."/>
            <person name="Phillips G.J."/>
            <person name="Wannemuehler M.J."/>
        </authorList>
    </citation>
    <scope>NUCLEOTIDE SEQUENCE</scope>
    <source>
        <strain evidence="1">ASF457</strain>
    </source>
</reference>
<sequence>MFSLLKVIQNRYVSIILILILYYVLSHTTFHFLSNVNFSIILYVLIASKINEETYLPYSIIFGLYSDYAAGSYIGLNVLFFLFLSLIKMFTEYKFDLKTSFSLVIFSIFAILSYNIFLSLILGYNVILSLLYILKISIIDFILYLIIFYLMEFRSAFRSIKR</sequence>
<evidence type="ECO:0000313" key="1">
    <source>
        <dbReference type="EMBL" id="USF23308.1"/>
    </source>
</evidence>
<dbReference type="Proteomes" id="UP000017429">
    <property type="component" value="Chromosome"/>
</dbReference>
<organism evidence="1 2">
    <name type="scientific">Mucispirillum schaedleri ASF457</name>
    <dbReference type="NCBI Taxonomy" id="1379858"/>
    <lineage>
        <taxon>Bacteria</taxon>
        <taxon>Pseudomonadati</taxon>
        <taxon>Deferribacterota</taxon>
        <taxon>Deferribacteres</taxon>
        <taxon>Deferribacterales</taxon>
        <taxon>Mucispirillaceae</taxon>
        <taxon>Mucispirillum</taxon>
    </lineage>
</organism>
<reference evidence="1" key="1">
    <citation type="journal article" date="2014" name="Genome Announc.">
        <title>Draft genome sequences of the altered schaedler flora, a defined bacterial community from gnotobiotic mice.</title>
        <authorList>
            <person name="Wannemuehler M.J."/>
            <person name="Overstreet A.M."/>
            <person name="Ward D.V."/>
            <person name="Phillips G.J."/>
        </authorList>
    </citation>
    <scope>NUCLEOTIDE SEQUENCE</scope>
    <source>
        <strain evidence="1">ASF457</strain>
    </source>
</reference>
<dbReference type="AlphaFoldDB" id="V2Q9I1"/>
<dbReference type="EMBL" id="CP097562">
    <property type="protein sequence ID" value="USF23308.1"/>
    <property type="molecule type" value="Genomic_DNA"/>
</dbReference>
<dbReference type="KEGG" id="msch:N508_000365"/>
<evidence type="ECO:0000313" key="2">
    <source>
        <dbReference type="Proteomes" id="UP000017429"/>
    </source>
</evidence>
<proteinExistence type="predicted"/>
<gene>
    <name evidence="1" type="ORF">N508_000365</name>
</gene>
<accession>V2Q9I1</accession>
<reference evidence="1" key="3">
    <citation type="submission" date="2022-06" db="EMBL/GenBank/DDBJ databases">
        <title>Resources to Facilitate Use of the Altered Schaedler Flora (ASF) Mouse Model to Study Microbiome Function.</title>
        <authorList>
            <person name="Proctor A."/>
            <person name="Parvinroo S."/>
            <person name="Richie T."/>
            <person name="Jia X."/>
            <person name="Lee S.T.M."/>
            <person name="Karp P.D."/>
            <person name="Paley S."/>
            <person name="Kostic A.D."/>
            <person name="Pierre J.F."/>
            <person name="Wannemuehler M.J."/>
            <person name="Phillips G.J."/>
        </authorList>
    </citation>
    <scope>NUCLEOTIDE SEQUENCE</scope>
    <source>
        <strain evidence="1">ASF457</strain>
    </source>
</reference>
<protein>
    <submittedName>
        <fullName evidence="1">Uncharacterized protein</fullName>
    </submittedName>
</protein>